<reference evidence="9" key="1">
    <citation type="submission" date="2022-08" db="UniProtKB">
        <authorList>
            <consortium name="EnsemblMetazoa"/>
        </authorList>
    </citation>
    <scope>IDENTIFICATION</scope>
    <source>
        <strain evidence="9">Israel</strain>
    </source>
</reference>
<dbReference type="InterPro" id="IPR005828">
    <property type="entry name" value="MFS_sugar_transport-like"/>
</dbReference>
<accession>A0A1B0CYE5</accession>
<evidence type="ECO:0000256" key="3">
    <source>
        <dbReference type="ARBA" id="ARBA00022475"/>
    </source>
</evidence>
<proteinExistence type="predicted"/>
<name>A0A1B0CYE5_PHLPP</name>
<dbReference type="PROSITE" id="PS50850">
    <property type="entry name" value="MFS"/>
    <property type="match status" value="2"/>
</dbReference>
<dbReference type="InterPro" id="IPR036259">
    <property type="entry name" value="MFS_trans_sf"/>
</dbReference>
<evidence type="ECO:0000256" key="1">
    <source>
        <dbReference type="ARBA" id="ARBA00004651"/>
    </source>
</evidence>
<keyword evidence="2" id="KW-0813">Transport</keyword>
<evidence type="ECO:0000256" key="6">
    <source>
        <dbReference type="ARBA" id="ARBA00022989"/>
    </source>
</evidence>
<dbReference type="VEuPathDB" id="VectorBase:PPAPM1_005468"/>
<dbReference type="InterPro" id="IPR005829">
    <property type="entry name" value="Sugar_transporter_CS"/>
</dbReference>
<evidence type="ECO:0000256" key="2">
    <source>
        <dbReference type="ARBA" id="ARBA00022448"/>
    </source>
</evidence>
<dbReference type="Gene3D" id="1.20.1250.20">
    <property type="entry name" value="MFS general substrate transporter like domains"/>
    <property type="match status" value="2"/>
</dbReference>
<keyword evidence="6" id="KW-1133">Transmembrane helix</keyword>
<dbReference type="PROSITE" id="PS00217">
    <property type="entry name" value="SUGAR_TRANSPORT_2"/>
    <property type="match status" value="2"/>
</dbReference>
<dbReference type="FunFam" id="1.20.1250.20:FF:000218">
    <property type="entry name" value="facilitated trehalose transporter Tret1"/>
    <property type="match status" value="2"/>
</dbReference>
<dbReference type="PANTHER" id="PTHR48021">
    <property type="match status" value="1"/>
</dbReference>
<dbReference type="SUPFAM" id="SSF103473">
    <property type="entry name" value="MFS general substrate transporter"/>
    <property type="match status" value="2"/>
</dbReference>
<dbReference type="EnsemblMetazoa" id="PPAI000019-RA">
    <property type="protein sequence ID" value="PPAI000019-PA"/>
    <property type="gene ID" value="PPAI000019"/>
</dbReference>
<keyword evidence="7" id="KW-0472">Membrane</keyword>
<dbReference type="GO" id="GO:0022857">
    <property type="term" value="F:transmembrane transporter activity"/>
    <property type="evidence" value="ECO:0007669"/>
    <property type="project" value="InterPro"/>
</dbReference>
<dbReference type="InterPro" id="IPR020846">
    <property type="entry name" value="MFS_dom"/>
</dbReference>
<dbReference type="VEuPathDB" id="VectorBase:PPAPM1_012226"/>
<keyword evidence="4" id="KW-0762">Sugar transport</keyword>
<keyword evidence="10" id="KW-1185">Reference proteome</keyword>
<dbReference type="EMBL" id="AJVK01000088">
    <property type="status" value="NOT_ANNOTATED_CDS"/>
    <property type="molecule type" value="Genomic_DNA"/>
</dbReference>
<evidence type="ECO:0000313" key="10">
    <source>
        <dbReference type="Proteomes" id="UP000092462"/>
    </source>
</evidence>
<keyword evidence="3" id="KW-1003">Cell membrane</keyword>
<evidence type="ECO:0000256" key="4">
    <source>
        <dbReference type="ARBA" id="ARBA00022597"/>
    </source>
</evidence>
<feature type="domain" description="Major facilitator superfamily (MFS) profile" evidence="8">
    <location>
        <begin position="424"/>
        <end position="863"/>
    </location>
</feature>
<dbReference type="Pfam" id="PF00083">
    <property type="entry name" value="Sugar_tr"/>
    <property type="match status" value="2"/>
</dbReference>
<dbReference type="VEuPathDB" id="VectorBase:PPAI000019"/>
<dbReference type="InterPro" id="IPR050549">
    <property type="entry name" value="MFS_Trehalose_Transporter"/>
</dbReference>
<feature type="domain" description="Major facilitator superfamily (MFS) profile" evidence="8">
    <location>
        <begin position="1"/>
        <end position="432"/>
    </location>
</feature>
<sequence length="890" mass="97810">NIASVVYGFAVGWVSPTFPQLLSENSPLPSGPITTDDASWISSLLYIGGSVGTIIFGWLADKIGRKWALYLGTAPHIVAFLLITFAQNVIYLYVSRFLSGIAGGALLCVLPIYVSEISENRIRGVLGFFVGNLVSTGILLGYIVGTYVHFEEYSYIVLGFLGIFSVVFALLPETPQYLLMRNKIGAAEDSLKFFRGFHGARKNYVNEAFNEEFDRLKTFSNKGSDVSPLSMEDFKSRSTRLALLISFVLLTGRNLCGLFPLITFTGMVFEEAESSLSPNTSAIIAAVIMLAGGIFSNFLIDKAGRKMLLLLSSLGTGICLVALGVHFFLKQQGVDMSAHGWLPMVSFCGAIFIGSWGLLIIPFFVMAEILPTKVRGITATVFMVIQWPITFVLVKYFIIIGYDYGMHTCMWFFAACCFLQVIFIAFMQPETKGKSTEEIIEIFWVSPVVPVLLTSQSTLPSGPITKDQASWINSSTCLGAIAGNLIYGTLVDRIGRKWSLFLLTVPHAISFLLILFAQDAMYLLISRIIGGIAGGGLFVVLPIYVNEISEDKIRGRLGSALIVSDNSGILIGYVIGSYMTISTFPYVVLTMVTIFASTFLFFPETPYYLLLKNRPAEAEKSLKFYRGVTANVKNRALLNFQAEFEKMKNLVSSATKKDSVTMRDLTSPTVLRAILISLVLLMGTDFCGIFAIVTYTTSIFHEAGSDLSPSTSSIIVAGIQVLGSFVATWLVDHAGRKVLLIVSATGTALCHTALGVHLFLKASGFDMSNYGWLPLSALSGAVFICNIGINNLPFFIFAELLPPKILGFLATAFLFISWIIAFLVLLYYTYFVETFGMYTCYWFFAGFCFFEALFVLFIVPETKGKSFEAIQEALGGRRKPTQPPTVYTIN</sequence>
<dbReference type="AlphaFoldDB" id="A0A1B0CYE5"/>
<dbReference type="PANTHER" id="PTHR48021:SF33">
    <property type="entry name" value="AT22075P-RELATED"/>
    <property type="match status" value="1"/>
</dbReference>
<evidence type="ECO:0000313" key="9">
    <source>
        <dbReference type="EnsemblMetazoa" id="PPAI000019-PA"/>
    </source>
</evidence>
<evidence type="ECO:0000259" key="8">
    <source>
        <dbReference type="PROSITE" id="PS50850"/>
    </source>
</evidence>
<evidence type="ECO:0000256" key="5">
    <source>
        <dbReference type="ARBA" id="ARBA00022692"/>
    </source>
</evidence>
<protein>
    <recommendedName>
        <fullName evidence="8">Major facilitator superfamily (MFS) profile domain-containing protein</fullName>
    </recommendedName>
</protein>
<keyword evidence="5" id="KW-0812">Transmembrane</keyword>
<dbReference type="GO" id="GO:0005886">
    <property type="term" value="C:plasma membrane"/>
    <property type="evidence" value="ECO:0007669"/>
    <property type="project" value="UniProtKB-SubCell"/>
</dbReference>
<comment type="subcellular location">
    <subcellularLocation>
        <location evidence="1">Cell membrane</location>
        <topology evidence="1">Multi-pass membrane protein</topology>
    </subcellularLocation>
</comment>
<evidence type="ECO:0000256" key="7">
    <source>
        <dbReference type="ARBA" id="ARBA00023136"/>
    </source>
</evidence>
<organism evidence="9 10">
    <name type="scientific">Phlebotomus papatasi</name>
    <name type="common">Sandfly</name>
    <dbReference type="NCBI Taxonomy" id="29031"/>
    <lineage>
        <taxon>Eukaryota</taxon>
        <taxon>Metazoa</taxon>
        <taxon>Ecdysozoa</taxon>
        <taxon>Arthropoda</taxon>
        <taxon>Hexapoda</taxon>
        <taxon>Insecta</taxon>
        <taxon>Pterygota</taxon>
        <taxon>Neoptera</taxon>
        <taxon>Endopterygota</taxon>
        <taxon>Diptera</taxon>
        <taxon>Nematocera</taxon>
        <taxon>Psychodoidea</taxon>
        <taxon>Psychodidae</taxon>
        <taxon>Phlebotomus</taxon>
        <taxon>Phlebotomus</taxon>
    </lineage>
</organism>
<dbReference type="Proteomes" id="UP000092462">
    <property type="component" value="Unassembled WGS sequence"/>
</dbReference>